<dbReference type="SUPFAM" id="SSF56672">
    <property type="entry name" value="DNA/RNA polymerases"/>
    <property type="match status" value="1"/>
</dbReference>
<dbReference type="Gene3D" id="2.40.70.10">
    <property type="entry name" value="Acid Proteases"/>
    <property type="match status" value="1"/>
</dbReference>
<reference evidence="3 4" key="1">
    <citation type="journal article" date="2018" name="Cell">
        <title>The Chara Genome: Secondary Complexity and Implications for Plant Terrestrialization.</title>
        <authorList>
            <person name="Nishiyama T."/>
            <person name="Sakayama H."/>
            <person name="Vries J.D."/>
            <person name="Buschmann H."/>
            <person name="Saint-Marcoux D."/>
            <person name="Ullrich K.K."/>
            <person name="Haas F.B."/>
            <person name="Vanderstraeten L."/>
            <person name="Becker D."/>
            <person name="Lang D."/>
            <person name="Vosolsobe S."/>
            <person name="Rombauts S."/>
            <person name="Wilhelmsson P.K.I."/>
            <person name="Janitza P."/>
            <person name="Kern R."/>
            <person name="Heyl A."/>
            <person name="Rumpler F."/>
            <person name="Villalobos L.I.A.C."/>
            <person name="Clay J.M."/>
            <person name="Skokan R."/>
            <person name="Toyoda A."/>
            <person name="Suzuki Y."/>
            <person name="Kagoshima H."/>
            <person name="Schijlen E."/>
            <person name="Tajeshwar N."/>
            <person name="Catarino B."/>
            <person name="Hetherington A.J."/>
            <person name="Saltykova A."/>
            <person name="Bonnot C."/>
            <person name="Breuninger H."/>
            <person name="Symeonidi A."/>
            <person name="Radhakrishnan G.V."/>
            <person name="Van Nieuwerburgh F."/>
            <person name="Deforce D."/>
            <person name="Chang C."/>
            <person name="Karol K.G."/>
            <person name="Hedrich R."/>
            <person name="Ulvskov P."/>
            <person name="Glockner G."/>
            <person name="Delwiche C.F."/>
            <person name="Petrasek J."/>
            <person name="Van de Peer Y."/>
            <person name="Friml J."/>
            <person name="Beilby M."/>
            <person name="Dolan L."/>
            <person name="Kohara Y."/>
            <person name="Sugano S."/>
            <person name="Fujiyama A."/>
            <person name="Delaux P.-M."/>
            <person name="Quint M."/>
            <person name="TheiBen G."/>
            <person name="Hagemann M."/>
            <person name="Harholt J."/>
            <person name="Dunand C."/>
            <person name="Zachgo S."/>
            <person name="Langdale J."/>
            <person name="Maumus F."/>
            <person name="Straeten D.V.D."/>
            <person name="Gould S.B."/>
            <person name="Rensing S.A."/>
        </authorList>
    </citation>
    <scope>NUCLEOTIDE SEQUENCE [LARGE SCALE GENOMIC DNA]</scope>
    <source>
        <strain evidence="3 4">S276</strain>
    </source>
</reference>
<proteinExistence type="predicted"/>
<name>A0A388KQF6_CHABU</name>
<evidence type="ECO:0000313" key="3">
    <source>
        <dbReference type="EMBL" id="GBG72163.1"/>
    </source>
</evidence>
<dbReference type="CDD" id="cd00303">
    <property type="entry name" value="retropepsin_like"/>
    <property type="match status" value="1"/>
</dbReference>
<feature type="compositionally biased region" description="Polar residues" evidence="2">
    <location>
        <begin position="374"/>
        <end position="386"/>
    </location>
</feature>
<dbReference type="Proteomes" id="UP000265515">
    <property type="component" value="Unassembled WGS sequence"/>
</dbReference>
<dbReference type="GO" id="GO:0004190">
    <property type="term" value="F:aspartic-type endopeptidase activity"/>
    <property type="evidence" value="ECO:0007669"/>
    <property type="project" value="InterPro"/>
</dbReference>
<dbReference type="Gene3D" id="3.10.10.10">
    <property type="entry name" value="HIV Type 1 Reverse Transcriptase, subunit A, domain 1"/>
    <property type="match status" value="1"/>
</dbReference>
<dbReference type="AlphaFoldDB" id="A0A388KQF6"/>
<dbReference type="Pfam" id="PF08284">
    <property type="entry name" value="RVP_2"/>
    <property type="match status" value="1"/>
</dbReference>
<feature type="coiled-coil region" evidence="1">
    <location>
        <begin position="143"/>
        <end position="170"/>
    </location>
</feature>
<dbReference type="PANTHER" id="PTHR15503">
    <property type="entry name" value="LDOC1 RELATED"/>
    <property type="match status" value="1"/>
</dbReference>
<feature type="compositionally biased region" description="Polar residues" evidence="2">
    <location>
        <begin position="350"/>
        <end position="359"/>
    </location>
</feature>
<dbReference type="PANTHER" id="PTHR15503:SF45">
    <property type="entry name" value="RNA-DIRECTED DNA POLYMERASE HOMOLOG"/>
    <property type="match status" value="1"/>
</dbReference>
<sequence>MTILTRSQTAAMDQKAGEIDEAYEARLAAIMAETKQRADAAAAARKKREVEAEKQRLLAEEQRQKHAAATAKAADEERVWRRETIFREENALHAQAKDWQREAESGESVDYGSKVSHLLNRVTDLLATCIAQQEDIYSVDHTNKALQQSLDQMLKRIQQQEQQVANANASADPSDLADLVNVLEIDVGTLRAGAQQHVCAAASSSTTPRETIVKFDGVPIFCDASKTDPIQWWRQFDLKLDLHHVADLTAAWKQRFQVEPPEHWAMDKLLTFTQHNMPSGDWISEFQRLASTPKLPLNFDGIKLYFIKRSCPALQNALTHVAETLTTSEELFNKAAQIIVTNLAARNTGHSSNAGQGANQHRPKVAVVAAATPSDPSTSNEAATSNEGDRLAAAQNGGRPAKGRGRGKTKTTTTTSSGPAQAALAQGPWKEYGLTEHRYRDSAHAFSIEDLDPLAPEDLAWLPLPSTGCLPEPQCATLSAHLHTYLAFYAPPTSSTEDEVAVGDILAYVSKVAREFRTQRYDDNNAPLLYVRIQIGQASCNALLDSGATRNFISQSFMQRVGLGPQVRRKAHPTTIKLADGRTQQLLDYYIEAVPVYFAPHACEPVTFDVLDTDFDIILGMPWLASADHTVNFHRRTLTVRDAFGAKVSCTIPPPHPSIRCQVVTAKSFRATCAYERTEEIDLCFLRTIAVADSPRTDLSSDPRVVRLLDEFADVFESPTGMVPDRPISHEVILEANAVPPKCCIYRMSEEELTVLRAKLDDLLDKGWIRPSSSPYGAPVLFVRKKNKDLRLCIDSPQAQCANRQERGTSSSY</sequence>
<feature type="compositionally biased region" description="Low complexity" evidence="2">
    <location>
        <begin position="410"/>
        <end position="420"/>
    </location>
</feature>
<comment type="caution">
    <text evidence="3">The sequence shown here is derived from an EMBL/GenBank/DDBJ whole genome shotgun (WGS) entry which is preliminary data.</text>
</comment>
<feature type="coiled-coil region" evidence="1">
    <location>
        <begin position="40"/>
        <end position="67"/>
    </location>
</feature>
<evidence type="ECO:0000256" key="1">
    <source>
        <dbReference type="SAM" id="Coils"/>
    </source>
</evidence>
<feature type="region of interest" description="Disordered" evidence="2">
    <location>
        <begin position="350"/>
        <end position="425"/>
    </location>
</feature>
<dbReference type="InterPro" id="IPR032567">
    <property type="entry name" value="RTL1-rel"/>
</dbReference>
<dbReference type="InterPro" id="IPR001969">
    <property type="entry name" value="Aspartic_peptidase_AS"/>
</dbReference>
<dbReference type="PROSITE" id="PS00141">
    <property type="entry name" value="ASP_PROTEASE"/>
    <property type="match status" value="1"/>
</dbReference>
<keyword evidence="4" id="KW-1185">Reference proteome</keyword>
<dbReference type="GO" id="GO:0006508">
    <property type="term" value="P:proteolysis"/>
    <property type="evidence" value="ECO:0007669"/>
    <property type="project" value="InterPro"/>
</dbReference>
<dbReference type="Gramene" id="GBG72163">
    <property type="protein sequence ID" value="GBG72163"/>
    <property type="gene ID" value="CBR_g11096"/>
</dbReference>
<organism evidence="3 4">
    <name type="scientific">Chara braunii</name>
    <name type="common">Braun's stonewort</name>
    <dbReference type="NCBI Taxonomy" id="69332"/>
    <lineage>
        <taxon>Eukaryota</taxon>
        <taxon>Viridiplantae</taxon>
        <taxon>Streptophyta</taxon>
        <taxon>Charophyceae</taxon>
        <taxon>Charales</taxon>
        <taxon>Characeae</taxon>
        <taxon>Chara</taxon>
    </lineage>
</organism>
<keyword evidence="1" id="KW-0175">Coiled coil</keyword>
<dbReference type="SUPFAM" id="SSF50630">
    <property type="entry name" value="Acid proteases"/>
    <property type="match status" value="1"/>
</dbReference>
<evidence type="ECO:0000313" key="4">
    <source>
        <dbReference type="Proteomes" id="UP000265515"/>
    </source>
</evidence>
<accession>A0A388KQF6</accession>
<gene>
    <name evidence="3" type="ORF">CBR_g11096</name>
</gene>
<dbReference type="EMBL" id="BFEA01000159">
    <property type="protein sequence ID" value="GBG72163.1"/>
    <property type="molecule type" value="Genomic_DNA"/>
</dbReference>
<evidence type="ECO:0008006" key="5">
    <source>
        <dbReference type="Google" id="ProtNLM"/>
    </source>
</evidence>
<dbReference type="InterPro" id="IPR043502">
    <property type="entry name" value="DNA/RNA_pol_sf"/>
</dbReference>
<protein>
    <recommendedName>
        <fullName evidence="5">Reverse transcriptase domain-containing protein</fullName>
    </recommendedName>
</protein>
<evidence type="ECO:0000256" key="2">
    <source>
        <dbReference type="SAM" id="MobiDB-lite"/>
    </source>
</evidence>
<dbReference type="InterPro" id="IPR021109">
    <property type="entry name" value="Peptidase_aspartic_dom_sf"/>
</dbReference>